<proteinExistence type="predicted"/>
<evidence type="ECO:0000313" key="2">
    <source>
        <dbReference type="EMBL" id="EMG35826.1"/>
    </source>
</evidence>
<dbReference type="EC" id="3.5.3.12" evidence="2"/>
<protein>
    <submittedName>
        <fullName evidence="2">Agmatine deiminase</fullName>
        <ecNumber evidence="2">3.5.3.12</ecNumber>
    </submittedName>
</protein>
<dbReference type="PANTHER" id="PTHR31377">
    <property type="entry name" value="AGMATINE DEIMINASE-RELATED"/>
    <property type="match status" value="1"/>
</dbReference>
<dbReference type="GO" id="GO:0009446">
    <property type="term" value="P:putrescine biosynthetic process"/>
    <property type="evidence" value="ECO:0007669"/>
    <property type="project" value="InterPro"/>
</dbReference>
<dbReference type="PATRIC" id="fig|1262666.3.peg.3360"/>
<evidence type="ECO:0000313" key="3">
    <source>
        <dbReference type="Proteomes" id="UP000011922"/>
    </source>
</evidence>
<sequence>MSPSPMAYRLPAEWEKHAATWLVWPQYREDWPGKFAVIPWCYAEMVRKLAASETVRLLVDDESVIPKAKRVLEKAHADLSAVEFVVGRTNRGWARDTLPAFVKNGDGRTLMAAFRFNGWAKYKNHTHDARVPEYVRKAVGLPLLPIEHKGRQVVLEGGALDVNGSGTILVTEECLQHPDVQVRNPGFTKDDYAELFGRWLGAGNVIWLPGGVAGDDTHGHVDDVCRFVNRTTVVHCREDDPADPNHAILRENMAVLKDARLEDGARLEVVDLPMPRPLYYGGMRLPASYANFYIANTAVLVPTFNDPADYRALGILADLFPGRAVTGIHAVDLVLGQGSVHCLTHEQYA</sequence>
<dbReference type="PANTHER" id="PTHR31377:SF0">
    <property type="entry name" value="AGMATINE DEIMINASE-RELATED"/>
    <property type="match status" value="1"/>
</dbReference>
<evidence type="ECO:0000256" key="1">
    <source>
        <dbReference type="ARBA" id="ARBA00022801"/>
    </source>
</evidence>
<dbReference type="AlphaFoldDB" id="M5PZF9"/>
<comment type="caution">
    <text evidence="2">The sequence shown here is derived from an EMBL/GenBank/DDBJ whole genome shotgun (WGS) entry which is preliminary data.</text>
</comment>
<dbReference type="Pfam" id="PF04371">
    <property type="entry name" value="PAD_porph"/>
    <property type="match status" value="1"/>
</dbReference>
<dbReference type="GO" id="GO:0047632">
    <property type="term" value="F:agmatine deiminase activity"/>
    <property type="evidence" value="ECO:0007669"/>
    <property type="project" value="UniProtKB-EC"/>
</dbReference>
<dbReference type="InterPro" id="IPR007466">
    <property type="entry name" value="Peptidyl-Arg-deiminase_porph"/>
</dbReference>
<reference evidence="2 3" key="1">
    <citation type="journal article" date="2013" name="Genome Announc.">
        <title>Draft Genome Sequence for Desulfovibrio africanus Strain PCS.</title>
        <authorList>
            <person name="Brown S.D."/>
            <person name="Utturkar S.M."/>
            <person name="Arkin A.P."/>
            <person name="Deutschbauer A.M."/>
            <person name="Elias D.A."/>
            <person name="Hazen T.C."/>
            <person name="Chakraborty R."/>
        </authorList>
    </citation>
    <scope>NUCLEOTIDE SEQUENCE [LARGE SCALE GENOMIC DNA]</scope>
    <source>
        <strain evidence="2 3">PCS</strain>
    </source>
</reference>
<gene>
    <name evidence="2" type="ORF">PCS_03309</name>
</gene>
<dbReference type="Proteomes" id="UP000011922">
    <property type="component" value="Unassembled WGS sequence"/>
</dbReference>
<dbReference type="RefSeq" id="WP_005989206.1">
    <property type="nucleotide sequence ID" value="NZ_AOSV01000038.1"/>
</dbReference>
<dbReference type="EMBL" id="AOSV01000038">
    <property type="protein sequence ID" value="EMG35826.1"/>
    <property type="molecule type" value="Genomic_DNA"/>
</dbReference>
<organism evidence="2 3">
    <name type="scientific">Desulfocurvibacter africanus PCS</name>
    <dbReference type="NCBI Taxonomy" id="1262666"/>
    <lineage>
        <taxon>Bacteria</taxon>
        <taxon>Pseudomonadati</taxon>
        <taxon>Thermodesulfobacteriota</taxon>
        <taxon>Desulfovibrionia</taxon>
        <taxon>Desulfovibrionales</taxon>
        <taxon>Desulfovibrionaceae</taxon>
        <taxon>Desulfocurvibacter</taxon>
    </lineage>
</organism>
<name>M5PZF9_DESAF</name>
<accession>M5PZF9</accession>
<dbReference type="SUPFAM" id="SSF55909">
    <property type="entry name" value="Pentein"/>
    <property type="match status" value="1"/>
</dbReference>
<dbReference type="Gene3D" id="3.75.10.10">
    <property type="entry name" value="L-arginine/glycine Amidinotransferase, Chain A"/>
    <property type="match status" value="1"/>
</dbReference>
<dbReference type="GO" id="GO:0004668">
    <property type="term" value="F:protein-arginine deiminase activity"/>
    <property type="evidence" value="ECO:0007669"/>
    <property type="project" value="InterPro"/>
</dbReference>
<keyword evidence="1 2" id="KW-0378">Hydrolase</keyword>